<evidence type="ECO:0000313" key="1">
    <source>
        <dbReference type="EMBL" id="KAH9308684.1"/>
    </source>
</evidence>
<feature type="non-terminal residue" evidence="1">
    <location>
        <position position="1"/>
    </location>
</feature>
<protein>
    <submittedName>
        <fullName evidence="1">Uncharacterized protein</fullName>
    </submittedName>
</protein>
<proteinExistence type="predicted"/>
<comment type="caution">
    <text evidence="1">The sequence shown here is derived from an EMBL/GenBank/DDBJ whole genome shotgun (WGS) entry which is preliminary data.</text>
</comment>
<name>A0AA38FSB3_TAXCH</name>
<dbReference type="EMBL" id="JAHRHJ020000007">
    <property type="protein sequence ID" value="KAH9308684.1"/>
    <property type="molecule type" value="Genomic_DNA"/>
</dbReference>
<dbReference type="AlphaFoldDB" id="A0AA38FSB3"/>
<organism evidence="1 2">
    <name type="scientific">Taxus chinensis</name>
    <name type="common">Chinese yew</name>
    <name type="synonym">Taxus wallichiana var. chinensis</name>
    <dbReference type="NCBI Taxonomy" id="29808"/>
    <lineage>
        <taxon>Eukaryota</taxon>
        <taxon>Viridiplantae</taxon>
        <taxon>Streptophyta</taxon>
        <taxon>Embryophyta</taxon>
        <taxon>Tracheophyta</taxon>
        <taxon>Spermatophyta</taxon>
        <taxon>Pinopsida</taxon>
        <taxon>Pinidae</taxon>
        <taxon>Conifers II</taxon>
        <taxon>Cupressales</taxon>
        <taxon>Taxaceae</taxon>
        <taxon>Taxus</taxon>
    </lineage>
</organism>
<keyword evidence="2" id="KW-1185">Reference proteome</keyword>
<feature type="non-terminal residue" evidence="1">
    <location>
        <position position="76"/>
    </location>
</feature>
<gene>
    <name evidence="1" type="ORF">KI387_036595</name>
</gene>
<sequence length="76" mass="8651">IMEIASDGGLRTKLYKLGKRLKKISFEKSVLFHTLEKIVSCLCLIEQSDYSSMFSVVAPLVTHLARTNLLRHEEVD</sequence>
<reference evidence="1 2" key="1">
    <citation type="journal article" date="2021" name="Nat. Plants">
        <title>The Taxus genome provides insights into paclitaxel biosynthesis.</title>
        <authorList>
            <person name="Xiong X."/>
            <person name="Gou J."/>
            <person name="Liao Q."/>
            <person name="Li Y."/>
            <person name="Zhou Q."/>
            <person name="Bi G."/>
            <person name="Li C."/>
            <person name="Du R."/>
            <person name="Wang X."/>
            <person name="Sun T."/>
            <person name="Guo L."/>
            <person name="Liang H."/>
            <person name="Lu P."/>
            <person name="Wu Y."/>
            <person name="Zhang Z."/>
            <person name="Ro D.K."/>
            <person name="Shang Y."/>
            <person name="Huang S."/>
            <person name="Yan J."/>
        </authorList>
    </citation>
    <scope>NUCLEOTIDE SEQUENCE [LARGE SCALE GENOMIC DNA]</scope>
    <source>
        <strain evidence="1">Ta-2019</strain>
    </source>
</reference>
<accession>A0AA38FSB3</accession>
<evidence type="ECO:0000313" key="2">
    <source>
        <dbReference type="Proteomes" id="UP000824469"/>
    </source>
</evidence>
<dbReference type="Proteomes" id="UP000824469">
    <property type="component" value="Unassembled WGS sequence"/>
</dbReference>